<dbReference type="RefSeq" id="WP_211464320.1">
    <property type="nucleotide sequence ID" value="NZ_JAGSXH010000006.1"/>
</dbReference>
<reference evidence="2" key="1">
    <citation type="submission" date="2021-04" db="EMBL/GenBank/DDBJ databases">
        <title>Genome based classification of Actinospica acidithermotolerans sp. nov., an actinobacterium isolated from an Indonesian hot spring.</title>
        <authorList>
            <person name="Kusuma A.B."/>
            <person name="Putra K.E."/>
            <person name="Nafisah S."/>
            <person name="Loh J."/>
            <person name="Nouioui I."/>
            <person name="Goodfellow M."/>
        </authorList>
    </citation>
    <scope>NUCLEOTIDE SEQUENCE</scope>
    <source>
        <strain evidence="2">DSM 45618</strain>
    </source>
</reference>
<evidence type="ECO:0000313" key="2">
    <source>
        <dbReference type="EMBL" id="MBS2962055.1"/>
    </source>
</evidence>
<gene>
    <name evidence="2" type="ORF">KGA66_03275</name>
</gene>
<feature type="transmembrane region" description="Helical" evidence="1">
    <location>
        <begin position="12"/>
        <end position="30"/>
    </location>
</feature>
<accession>A0A8J7WM75</accession>
<organism evidence="2 3">
    <name type="scientific">Actinocrinis puniceicyclus</name>
    <dbReference type="NCBI Taxonomy" id="977794"/>
    <lineage>
        <taxon>Bacteria</taxon>
        <taxon>Bacillati</taxon>
        <taxon>Actinomycetota</taxon>
        <taxon>Actinomycetes</taxon>
        <taxon>Catenulisporales</taxon>
        <taxon>Actinospicaceae</taxon>
        <taxon>Actinocrinis</taxon>
    </lineage>
</organism>
<proteinExistence type="predicted"/>
<keyword evidence="1" id="KW-0472">Membrane</keyword>
<evidence type="ECO:0000313" key="3">
    <source>
        <dbReference type="Proteomes" id="UP000677913"/>
    </source>
</evidence>
<comment type="caution">
    <text evidence="2">The sequence shown here is derived from an EMBL/GenBank/DDBJ whole genome shotgun (WGS) entry which is preliminary data.</text>
</comment>
<keyword evidence="1" id="KW-0812">Transmembrane</keyword>
<dbReference type="EMBL" id="JAGSXH010000006">
    <property type="protein sequence ID" value="MBS2962055.1"/>
    <property type="molecule type" value="Genomic_DNA"/>
</dbReference>
<keyword evidence="3" id="KW-1185">Reference proteome</keyword>
<dbReference type="AlphaFoldDB" id="A0A8J7WM75"/>
<sequence length="67" mass="7200">MSERSQPGGSFTARQVGMAMGVALLGSLIAMRDSLLGLRVSTLLVALCFLTIIVLSLRCVPRKEHQV</sequence>
<keyword evidence="1" id="KW-1133">Transmembrane helix</keyword>
<evidence type="ECO:0000256" key="1">
    <source>
        <dbReference type="SAM" id="Phobius"/>
    </source>
</evidence>
<protein>
    <submittedName>
        <fullName evidence="2">Uncharacterized protein</fullName>
    </submittedName>
</protein>
<dbReference type="Proteomes" id="UP000677913">
    <property type="component" value="Unassembled WGS sequence"/>
</dbReference>
<name>A0A8J7WM75_9ACTN</name>
<feature type="transmembrane region" description="Helical" evidence="1">
    <location>
        <begin position="36"/>
        <end position="57"/>
    </location>
</feature>